<protein>
    <submittedName>
        <fullName evidence="2">Uncharacterized protein LOC109057396</fullName>
    </submittedName>
</protein>
<sequence>MYVYRMDDLIEFLRMRNVPEETVEKLEQEKIDASVIELMTDEQLKTYFPSYGDRLAILGFCRQKASNRNDPNKRKSKLFERLKSKISKKSKYDDSATTSQQHTAKNAQKTMRKVELGWMNYDTENEAFKLVRTRRGGGTRKVDVSKESKKSDLIQQAVKLFFADGKSPEGDITEFEVDLKDYKEMSIDEDITVGKLYADTRLPLLRFYLTTKKRSNSGSHMQQEIDVALTTQELNSSPTKMPAERSGNTDNTDVVYIGSNMEPEMPFLYSTEIISSTLDENALDDSNTVTFDTGDTGDIFNVDDQILDDTLPLSPLNTIAHSEQIKRILVVHRGHVLPELIAHFLDESMLGCEIKIQIIAPDGKLERGHDEGGVVRDCLSEFWNEFYEQCTMGSSFKVPFLQHDFGQMHWESVGRIIAFGWKKEKYLPVKIAPVILEQAAFGSAKSDVIENFLKFVPESEQAFFEAWRSDFTTVDKEELLEVLDGHSCRKTPTENNAEEILQELAHKKLIQEPAFVIEQWANMLSTAISHLDEISSVYENLQPTVRKVLRALSFPENMNTQQREIQRYLTAYLRESGTQGLSRFLRFCTGSDLFLGKTIVINFTQVQGFQRRPVAHTCGCVLELSVFYDSYPDFRSEINKVLECNVWVMDFI</sequence>
<evidence type="ECO:0000256" key="1">
    <source>
        <dbReference type="SAM" id="MobiDB-lite"/>
    </source>
</evidence>
<dbReference type="AlphaFoldDB" id="A0A9R0ARQ2"/>
<dbReference type="RefSeq" id="XP_042606186.1">
    <property type="nucleotide sequence ID" value="XM_042750252.1"/>
</dbReference>
<feature type="compositionally biased region" description="Polar residues" evidence="1">
    <location>
        <begin position="95"/>
        <end position="109"/>
    </location>
</feature>
<name>A0A9R0ARQ2_CYPCA</name>
<evidence type="ECO:0000313" key="2">
    <source>
        <dbReference type="RefSeq" id="XP_042606186.1"/>
    </source>
</evidence>
<dbReference type="KEGG" id="ccar:109057396"/>
<organism evidence="2">
    <name type="scientific">Cyprinus carpio</name>
    <name type="common">Common carp</name>
    <dbReference type="NCBI Taxonomy" id="7962"/>
    <lineage>
        <taxon>Eukaryota</taxon>
        <taxon>Metazoa</taxon>
        <taxon>Chordata</taxon>
        <taxon>Craniata</taxon>
        <taxon>Vertebrata</taxon>
        <taxon>Euteleostomi</taxon>
        <taxon>Actinopterygii</taxon>
        <taxon>Neopterygii</taxon>
        <taxon>Teleostei</taxon>
        <taxon>Ostariophysi</taxon>
        <taxon>Cypriniformes</taxon>
        <taxon>Cyprinidae</taxon>
        <taxon>Cyprininae</taxon>
        <taxon>Cyprinus</taxon>
    </lineage>
</organism>
<dbReference type="Proteomes" id="UP001155660">
    <property type="component" value="Chromosome B23"/>
</dbReference>
<gene>
    <name evidence="2" type="primary">LOC109057396</name>
</gene>
<reference evidence="2" key="1">
    <citation type="submission" date="2025-08" db="UniProtKB">
        <authorList>
            <consortium name="RefSeq"/>
        </authorList>
    </citation>
    <scope>IDENTIFICATION</scope>
    <source>
        <tissue evidence="2">Muscle</tissue>
    </source>
</reference>
<feature type="region of interest" description="Disordered" evidence="1">
    <location>
        <begin position="89"/>
        <end position="109"/>
    </location>
</feature>
<proteinExistence type="predicted"/>
<dbReference type="GeneID" id="109057396"/>
<dbReference type="OrthoDB" id="8921497at2759"/>
<accession>A0A9R0ARQ2</accession>